<organism evidence="2 3">
    <name type="scientific">Stakelama pacifica</name>
    <dbReference type="NCBI Taxonomy" id="517720"/>
    <lineage>
        <taxon>Bacteria</taxon>
        <taxon>Pseudomonadati</taxon>
        <taxon>Pseudomonadota</taxon>
        <taxon>Alphaproteobacteria</taxon>
        <taxon>Sphingomonadales</taxon>
        <taxon>Sphingomonadaceae</taxon>
        <taxon>Stakelama</taxon>
    </lineage>
</organism>
<dbReference type="AlphaFoldDB" id="A0A4R6FKB1"/>
<dbReference type="EMBL" id="SNWD01000007">
    <property type="protein sequence ID" value="TDN81757.1"/>
    <property type="molecule type" value="Genomic_DNA"/>
</dbReference>
<keyword evidence="3" id="KW-1185">Reference proteome</keyword>
<comment type="caution">
    <text evidence="2">The sequence shown here is derived from an EMBL/GenBank/DDBJ whole genome shotgun (WGS) entry which is preliminary data.</text>
</comment>
<reference evidence="2 3" key="1">
    <citation type="submission" date="2019-03" db="EMBL/GenBank/DDBJ databases">
        <title>Genomic Encyclopedia of Type Strains, Phase IV (KMG-IV): sequencing the most valuable type-strain genomes for metagenomic binning, comparative biology and taxonomic classification.</title>
        <authorList>
            <person name="Goeker M."/>
        </authorList>
    </citation>
    <scope>NUCLEOTIDE SEQUENCE [LARGE SCALE GENOMIC DNA]</scope>
    <source>
        <strain evidence="2 3">DSM 25059</strain>
    </source>
</reference>
<proteinExistence type="predicted"/>
<dbReference type="GO" id="GO:0003677">
    <property type="term" value="F:DNA binding"/>
    <property type="evidence" value="ECO:0007669"/>
    <property type="project" value="InterPro"/>
</dbReference>
<evidence type="ECO:0000313" key="2">
    <source>
        <dbReference type="EMBL" id="TDN81757.1"/>
    </source>
</evidence>
<feature type="domain" description="GapR-like DNA-binding" evidence="1">
    <location>
        <begin position="6"/>
        <end position="77"/>
    </location>
</feature>
<sequence length="78" mass="8951">MSESIAAEELRLLVERIERLSGERKGISDDIRDVFNEAASRGYDKAALREIIKKRAMDADKRRQREDAIETYQLALGL</sequence>
<dbReference type="InterPro" id="IPR046367">
    <property type="entry name" value="GapR-like_DNA-bd"/>
</dbReference>
<accession>A0A4R6FKB1</accession>
<name>A0A4R6FKB1_9SPHN</name>
<evidence type="ECO:0000313" key="3">
    <source>
        <dbReference type="Proteomes" id="UP000295493"/>
    </source>
</evidence>
<dbReference type="RefSeq" id="WP_133495874.1">
    <property type="nucleotide sequence ID" value="NZ_BMLU01000007.1"/>
</dbReference>
<dbReference type="Proteomes" id="UP000295493">
    <property type="component" value="Unassembled WGS sequence"/>
</dbReference>
<gene>
    <name evidence="2" type="ORF">EV664_107159</name>
</gene>
<protein>
    <submittedName>
        <fullName evidence="2">Uncharacterized protein (UPF0335 family)</fullName>
    </submittedName>
</protein>
<dbReference type="Pfam" id="PF10073">
    <property type="entry name" value="GapR_DNA-bd"/>
    <property type="match status" value="1"/>
</dbReference>
<dbReference type="OrthoDB" id="9813793at2"/>
<evidence type="ECO:0000259" key="1">
    <source>
        <dbReference type="Pfam" id="PF10073"/>
    </source>
</evidence>